<dbReference type="AlphaFoldDB" id="A0A1Y2J1R3"/>
<gene>
    <name evidence="2" type="ORF">PYCCODRAFT_1431376</name>
</gene>
<evidence type="ECO:0000256" key="1">
    <source>
        <dbReference type="SAM" id="MobiDB-lite"/>
    </source>
</evidence>
<dbReference type="Proteomes" id="UP000193067">
    <property type="component" value="Unassembled WGS sequence"/>
</dbReference>
<accession>A0A1Y2J1R3</accession>
<feature type="compositionally biased region" description="Basic and acidic residues" evidence="1">
    <location>
        <begin position="41"/>
        <end position="54"/>
    </location>
</feature>
<evidence type="ECO:0000313" key="3">
    <source>
        <dbReference type="Proteomes" id="UP000193067"/>
    </source>
</evidence>
<feature type="region of interest" description="Disordered" evidence="1">
    <location>
        <begin position="1"/>
        <end position="87"/>
    </location>
</feature>
<protein>
    <submittedName>
        <fullName evidence="2">Uncharacterized protein</fullName>
    </submittedName>
</protein>
<sequence length="87" mass="9344">MDTDRPQDTAGPEREPLSPQTLTSVPRYHSPGPPVPFAKGPEGRRDAFPRRREPAAVPRKNCVGPVTPPVPTARVDEGLRGGDVPIA</sequence>
<keyword evidence="3" id="KW-1185">Reference proteome</keyword>
<dbReference type="EMBL" id="KZ084090">
    <property type="protein sequence ID" value="OSD06371.1"/>
    <property type="molecule type" value="Genomic_DNA"/>
</dbReference>
<evidence type="ECO:0000313" key="2">
    <source>
        <dbReference type="EMBL" id="OSD06371.1"/>
    </source>
</evidence>
<reference evidence="2 3" key="1">
    <citation type="journal article" date="2015" name="Biotechnol. Biofuels">
        <title>Enhanced degradation of softwood versus hardwood by the white-rot fungus Pycnoporus coccineus.</title>
        <authorList>
            <person name="Couturier M."/>
            <person name="Navarro D."/>
            <person name="Chevret D."/>
            <person name="Henrissat B."/>
            <person name="Piumi F."/>
            <person name="Ruiz-Duenas F.J."/>
            <person name="Martinez A.T."/>
            <person name="Grigoriev I.V."/>
            <person name="Riley R."/>
            <person name="Lipzen A."/>
            <person name="Berrin J.G."/>
            <person name="Master E.R."/>
            <person name="Rosso M.N."/>
        </authorList>
    </citation>
    <scope>NUCLEOTIDE SEQUENCE [LARGE SCALE GENOMIC DNA]</scope>
    <source>
        <strain evidence="2 3">BRFM310</strain>
    </source>
</reference>
<proteinExistence type="predicted"/>
<name>A0A1Y2J1R3_TRAC3</name>
<organism evidence="2 3">
    <name type="scientific">Trametes coccinea (strain BRFM310)</name>
    <name type="common">Pycnoporus coccineus</name>
    <dbReference type="NCBI Taxonomy" id="1353009"/>
    <lineage>
        <taxon>Eukaryota</taxon>
        <taxon>Fungi</taxon>
        <taxon>Dikarya</taxon>
        <taxon>Basidiomycota</taxon>
        <taxon>Agaricomycotina</taxon>
        <taxon>Agaricomycetes</taxon>
        <taxon>Polyporales</taxon>
        <taxon>Polyporaceae</taxon>
        <taxon>Trametes</taxon>
    </lineage>
</organism>
<feature type="compositionally biased region" description="Basic and acidic residues" evidence="1">
    <location>
        <begin position="1"/>
        <end position="16"/>
    </location>
</feature>